<sequence length="50" mass="5556">MLPTRDYKGAARLKVKTVEEMQQDRESANRNAGESDKGKDREKTATSSNG</sequence>
<evidence type="ECO:0000256" key="1">
    <source>
        <dbReference type="SAM" id="MobiDB-lite"/>
    </source>
</evidence>
<evidence type="ECO:0000313" key="3">
    <source>
        <dbReference type="Proteomes" id="UP000245202"/>
    </source>
</evidence>
<comment type="caution">
    <text evidence="2">The sequence shown here is derived from an EMBL/GenBank/DDBJ whole genome shotgun (WGS) entry which is preliminary data.</text>
</comment>
<organism evidence="2 3">
    <name type="scientific">Paenibacillus agaridevorans</name>
    <dbReference type="NCBI Taxonomy" id="171404"/>
    <lineage>
        <taxon>Bacteria</taxon>
        <taxon>Bacillati</taxon>
        <taxon>Bacillota</taxon>
        <taxon>Bacilli</taxon>
        <taxon>Bacillales</taxon>
        <taxon>Paenibacillaceae</taxon>
        <taxon>Paenibacillus</taxon>
    </lineage>
</organism>
<keyword evidence="3" id="KW-1185">Reference proteome</keyword>
<dbReference type="EMBL" id="BDQX01000171">
    <property type="protein sequence ID" value="GBG08654.1"/>
    <property type="molecule type" value="Genomic_DNA"/>
</dbReference>
<name>A0A2R5EZ80_9BACL</name>
<feature type="region of interest" description="Disordered" evidence="1">
    <location>
        <begin position="1"/>
        <end position="50"/>
    </location>
</feature>
<accession>A0A2R5EZ80</accession>
<proteinExistence type="predicted"/>
<reference evidence="2 3" key="1">
    <citation type="submission" date="2017-08" db="EMBL/GenBank/DDBJ databases">
        <title>Substantial Increase in Enzyme Production by Combined Drug-Resistance Mutations in Paenibacillus agaridevorans.</title>
        <authorList>
            <person name="Tanaka Y."/>
            <person name="Funane K."/>
            <person name="Hosaka T."/>
            <person name="Shiwa Y."/>
            <person name="Fujita N."/>
            <person name="Miyazaki T."/>
            <person name="Yoshikawa H."/>
            <person name="Murakami K."/>
            <person name="Kasahara K."/>
            <person name="Inaoka T."/>
            <person name="Hiraga Y."/>
            <person name="Ochi K."/>
        </authorList>
    </citation>
    <scope>NUCLEOTIDE SEQUENCE [LARGE SCALE GENOMIC DNA]</scope>
    <source>
        <strain evidence="2 3">T-3040</strain>
    </source>
</reference>
<protein>
    <submittedName>
        <fullName evidence="2">Putative alpha-glucosidase/alpha-galactosidase</fullName>
    </submittedName>
</protein>
<dbReference type="AlphaFoldDB" id="A0A2R5EZ80"/>
<dbReference type="Proteomes" id="UP000245202">
    <property type="component" value="Unassembled WGS sequence"/>
</dbReference>
<gene>
    <name evidence="2" type="ORF">PAT3040_03243</name>
</gene>
<feature type="compositionally biased region" description="Basic and acidic residues" evidence="1">
    <location>
        <begin position="16"/>
        <end position="44"/>
    </location>
</feature>
<evidence type="ECO:0000313" key="2">
    <source>
        <dbReference type="EMBL" id="GBG08654.1"/>
    </source>
</evidence>